<dbReference type="Pfam" id="PF04149">
    <property type="entry name" value="DUF397"/>
    <property type="match status" value="1"/>
</dbReference>
<accession>A0ABZ1WXE4</accession>
<sequence length="81" mass="8757">MQPIHWRKSTYSGDGSNCVEIATTPTAIHVRDSRARKDAPSLSQPPPGLASSITRHAVSPTSRRRTPSDTADHKVLALQPS</sequence>
<gene>
    <name evidence="3" type="ORF">OG929_17720</name>
</gene>
<dbReference type="Proteomes" id="UP001432168">
    <property type="component" value="Chromosome"/>
</dbReference>
<dbReference type="EMBL" id="CP109011">
    <property type="protein sequence ID" value="WUT44028.1"/>
    <property type="molecule type" value="Genomic_DNA"/>
</dbReference>
<evidence type="ECO:0000256" key="1">
    <source>
        <dbReference type="SAM" id="MobiDB-lite"/>
    </source>
</evidence>
<evidence type="ECO:0000313" key="4">
    <source>
        <dbReference type="Proteomes" id="UP001432168"/>
    </source>
</evidence>
<keyword evidence="4" id="KW-1185">Reference proteome</keyword>
<evidence type="ECO:0000259" key="2">
    <source>
        <dbReference type="Pfam" id="PF04149"/>
    </source>
</evidence>
<name>A0ABZ1WXE4_9ACTN</name>
<feature type="region of interest" description="Disordered" evidence="1">
    <location>
        <begin position="29"/>
        <end position="81"/>
    </location>
</feature>
<dbReference type="InterPro" id="IPR007278">
    <property type="entry name" value="DUF397"/>
</dbReference>
<reference evidence="3" key="1">
    <citation type="submission" date="2022-10" db="EMBL/GenBank/DDBJ databases">
        <title>The complete genomes of actinobacterial strains from the NBC collection.</title>
        <authorList>
            <person name="Joergensen T.S."/>
            <person name="Alvarez Arevalo M."/>
            <person name="Sterndorff E.B."/>
            <person name="Faurdal D."/>
            <person name="Vuksanovic O."/>
            <person name="Mourched A.-S."/>
            <person name="Charusanti P."/>
            <person name="Shaw S."/>
            <person name="Blin K."/>
            <person name="Weber T."/>
        </authorList>
    </citation>
    <scope>NUCLEOTIDE SEQUENCE</scope>
    <source>
        <strain evidence="3">NBC_00686</strain>
    </source>
</reference>
<dbReference type="RefSeq" id="WP_329264469.1">
    <property type="nucleotide sequence ID" value="NZ_CP109011.1"/>
</dbReference>
<feature type="domain" description="DUF397" evidence="2">
    <location>
        <begin position="5"/>
        <end position="46"/>
    </location>
</feature>
<evidence type="ECO:0000313" key="3">
    <source>
        <dbReference type="EMBL" id="WUT44028.1"/>
    </source>
</evidence>
<proteinExistence type="predicted"/>
<feature type="compositionally biased region" description="Basic and acidic residues" evidence="1">
    <location>
        <begin position="66"/>
        <end position="75"/>
    </location>
</feature>
<organism evidence="3 4">
    <name type="scientific">Streptomyces pseudovenezuelae</name>
    <dbReference type="NCBI Taxonomy" id="67350"/>
    <lineage>
        <taxon>Bacteria</taxon>
        <taxon>Bacillati</taxon>
        <taxon>Actinomycetota</taxon>
        <taxon>Actinomycetes</taxon>
        <taxon>Kitasatosporales</taxon>
        <taxon>Streptomycetaceae</taxon>
        <taxon>Streptomyces</taxon>
        <taxon>Streptomyces aurantiacus group</taxon>
    </lineage>
</organism>
<feature type="compositionally biased region" description="Basic and acidic residues" evidence="1">
    <location>
        <begin position="29"/>
        <end position="39"/>
    </location>
</feature>
<protein>
    <submittedName>
        <fullName evidence="3">DUF397 domain-containing protein</fullName>
    </submittedName>
</protein>